<reference evidence="1" key="1">
    <citation type="journal article" date="2022" name="Int. J. Syst. Evol. Microbiol.">
        <title>Prevotella lacticifex sp. nov., isolated from the rumen of cows.</title>
        <authorList>
            <person name="Shinkai T."/>
            <person name="Ikeyama N."/>
            <person name="Kumagai M."/>
            <person name="Ohmori H."/>
            <person name="Sakamoto M."/>
            <person name="Ohkuma M."/>
            <person name="Mitsumori M."/>
        </authorList>
    </citation>
    <scope>NUCLEOTIDE SEQUENCE</scope>
    <source>
        <strain evidence="1">R5076</strain>
    </source>
</reference>
<dbReference type="EMBL" id="BPUB01000001">
    <property type="protein sequence ID" value="GJG58192.1"/>
    <property type="molecule type" value="Genomic_DNA"/>
</dbReference>
<dbReference type="GeneID" id="72467974"/>
<sequence length="156" mass="18112">MRTIITTLFFLGIAIVTMAQKRGVIVNMADGVPVRDVKIYTNRNAVVTTNWRGEFVLDKPCTSVTITHPNYLSLTLNLYEMTDTIELIPKYHSLDEVVIYGRRKMMFDVKEATKDARDYYTPKMSGGFSFDLFSLFKRRGLSKEQRKKHDQIIQNY</sequence>
<dbReference type="AlphaFoldDB" id="A0A9R1CVD6"/>
<name>A0A9R1CVD6_9BACT</name>
<dbReference type="SUPFAM" id="SSF49464">
    <property type="entry name" value="Carboxypeptidase regulatory domain-like"/>
    <property type="match status" value="1"/>
</dbReference>
<organism evidence="1 2">
    <name type="scientific">Prevotella lacticifex</name>
    <dbReference type="NCBI Taxonomy" id="2854755"/>
    <lineage>
        <taxon>Bacteria</taxon>
        <taxon>Pseudomonadati</taxon>
        <taxon>Bacteroidota</taxon>
        <taxon>Bacteroidia</taxon>
        <taxon>Bacteroidales</taxon>
        <taxon>Prevotellaceae</taxon>
        <taxon>Prevotella</taxon>
    </lineage>
</organism>
<evidence type="ECO:0008006" key="3">
    <source>
        <dbReference type="Google" id="ProtNLM"/>
    </source>
</evidence>
<evidence type="ECO:0000313" key="2">
    <source>
        <dbReference type="Proteomes" id="UP000825483"/>
    </source>
</evidence>
<dbReference type="InterPro" id="IPR008969">
    <property type="entry name" value="CarboxyPept-like_regulatory"/>
</dbReference>
<accession>A0A9R1CVD6</accession>
<dbReference type="RefSeq" id="WP_223929833.1">
    <property type="nucleotide sequence ID" value="NZ_BPTU01000003.1"/>
</dbReference>
<keyword evidence="2" id="KW-1185">Reference proteome</keyword>
<dbReference type="Proteomes" id="UP000825483">
    <property type="component" value="Unassembled WGS sequence"/>
</dbReference>
<evidence type="ECO:0000313" key="1">
    <source>
        <dbReference type="EMBL" id="GJG58192.1"/>
    </source>
</evidence>
<proteinExistence type="predicted"/>
<gene>
    <name evidence="1" type="ORF">PRLR5076_10430</name>
</gene>
<protein>
    <recommendedName>
        <fullName evidence="3">Carboxypeptidase-like regulatory domain-containing protein</fullName>
    </recommendedName>
</protein>
<comment type="caution">
    <text evidence="1">The sequence shown here is derived from an EMBL/GenBank/DDBJ whole genome shotgun (WGS) entry which is preliminary data.</text>
</comment>